<dbReference type="EMBL" id="JABFAC010000004">
    <property type="protein sequence ID" value="MBA0611284.1"/>
    <property type="molecule type" value="Genomic_DNA"/>
</dbReference>
<protein>
    <submittedName>
        <fullName evidence="10">Uncharacterized protein</fullName>
    </submittedName>
</protein>
<evidence type="ECO:0000256" key="5">
    <source>
        <dbReference type="ARBA" id="ARBA00022776"/>
    </source>
</evidence>
<dbReference type="Proteomes" id="UP000593561">
    <property type="component" value="Unassembled WGS sequence"/>
</dbReference>
<keyword evidence="11" id="KW-1185">Reference proteome</keyword>
<keyword evidence="7" id="KW-0539">Nucleus</keyword>
<sequence>MGSRNGGGAPTMIRRRQSDFKMSFNLALRSLLTTCSKEASELLFVQAFNQWRYGSYSGHYHFAWEYRGATLSNNAAKMIALCSSVVPLSSSKHFSINPFITALEGTAFDTVGQLVEEQCLDHFFSDKTNVMDAVHNLSTAKKAEIQYLRNLLERVGNELAEGQNRLIEAQVELHKNKNTEKSRA</sequence>
<comment type="subcellular location">
    <subcellularLocation>
        <location evidence="2">Chromosome</location>
        <location evidence="2">Centromere</location>
        <location evidence="2">Kinetochore</location>
    </subcellularLocation>
    <subcellularLocation>
        <location evidence="1">Nucleus</location>
    </subcellularLocation>
</comment>
<dbReference type="GO" id="GO:0007059">
    <property type="term" value="P:chromosome segregation"/>
    <property type="evidence" value="ECO:0007669"/>
    <property type="project" value="TreeGrafter"/>
</dbReference>
<evidence type="ECO:0000256" key="4">
    <source>
        <dbReference type="ARBA" id="ARBA00022618"/>
    </source>
</evidence>
<accession>A0A7J8RBV4</accession>
<dbReference type="GO" id="GO:0005634">
    <property type="term" value="C:nucleus"/>
    <property type="evidence" value="ECO:0007669"/>
    <property type="project" value="UniProtKB-SubCell"/>
</dbReference>
<evidence type="ECO:0000256" key="9">
    <source>
        <dbReference type="ARBA" id="ARBA00023328"/>
    </source>
</evidence>
<reference evidence="10 11" key="1">
    <citation type="journal article" date="2019" name="Genome Biol. Evol.">
        <title>Insights into the evolution of the New World diploid cottons (Gossypium, subgenus Houzingenia) based on genome sequencing.</title>
        <authorList>
            <person name="Grover C.E."/>
            <person name="Arick M.A. 2nd"/>
            <person name="Thrash A."/>
            <person name="Conover J.L."/>
            <person name="Sanders W.S."/>
            <person name="Peterson D.G."/>
            <person name="Frelichowski J.E."/>
            <person name="Scheffler J.A."/>
            <person name="Scheffler B.E."/>
            <person name="Wendel J.F."/>
        </authorList>
    </citation>
    <scope>NUCLEOTIDE SEQUENCE [LARGE SCALE GENOMIC DNA]</scope>
    <source>
        <strain evidence="10">27</strain>
        <tissue evidence="10">Leaf</tissue>
    </source>
</reference>
<evidence type="ECO:0000256" key="7">
    <source>
        <dbReference type="ARBA" id="ARBA00023242"/>
    </source>
</evidence>
<evidence type="ECO:0000313" key="11">
    <source>
        <dbReference type="Proteomes" id="UP000593561"/>
    </source>
</evidence>
<dbReference type="PANTHER" id="PTHR15459">
    <property type="entry name" value="POLYAMINE-MODULATED FACTOR 1"/>
    <property type="match status" value="1"/>
</dbReference>
<dbReference type="GO" id="GO:0051301">
    <property type="term" value="P:cell division"/>
    <property type="evidence" value="ECO:0007669"/>
    <property type="project" value="UniProtKB-KW"/>
</dbReference>
<keyword evidence="5" id="KW-0498">Mitosis</keyword>
<keyword evidence="6" id="KW-0995">Kinetochore</keyword>
<keyword evidence="3" id="KW-0158">Chromosome</keyword>
<keyword evidence="8" id="KW-0131">Cell cycle</keyword>
<dbReference type="GO" id="GO:0000444">
    <property type="term" value="C:MIS12/MIND type complex"/>
    <property type="evidence" value="ECO:0007669"/>
    <property type="project" value="InterPro"/>
</dbReference>
<organism evidence="10 11">
    <name type="scientific">Gossypium davidsonii</name>
    <name type="common">Davidson's cotton</name>
    <name type="synonym">Gossypium klotzschianum subsp. davidsonii</name>
    <dbReference type="NCBI Taxonomy" id="34287"/>
    <lineage>
        <taxon>Eukaryota</taxon>
        <taxon>Viridiplantae</taxon>
        <taxon>Streptophyta</taxon>
        <taxon>Embryophyta</taxon>
        <taxon>Tracheophyta</taxon>
        <taxon>Spermatophyta</taxon>
        <taxon>Magnoliopsida</taxon>
        <taxon>eudicotyledons</taxon>
        <taxon>Gunneridae</taxon>
        <taxon>Pentapetalae</taxon>
        <taxon>rosids</taxon>
        <taxon>malvids</taxon>
        <taxon>Malvales</taxon>
        <taxon>Malvaceae</taxon>
        <taxon>Malvoideae</taxon>
        <taxon>Gossypium</taxon>
    </lineage>
</organism>
<evidence type="ECO:0000256" key="1">
    <source>
        <dbReference type="ARBA" id="ARBA00004123"/>
    </source>
</evidence>
<gene>
    <name evidence="10" type="ORF">Godav_011983</name>
</gene>
<evidence type="ECO:0000256" key="3">
    <source>
        <dbReference type="ARBA" id="ARBA00022454"/>
    </source>
</evidence>
<keyword evidence="4" id="KW-0132">Cell division</keyword>
<dbReference type="PANTHER" id="PTHR15459:SF3">
    <property type="entry name" value="POLYAMINE-MODULATED FACTOR 1"/>
    <property type="match status" value="1"/>
</dbReference>
<evidence type="ECO:0000256" key="6">
    <source>
        <dbReference type="ARBA" id="ARBA00022838"/>
    </source>
</evidence>
<name>A0A7J8RBV4_GOSDV</name>
<evidence type="ECO:0000256" key="8">
    <source>
        <dbReference type="ARBA" id="ARBA00023306"/>
    </source>
</evidence>
<evidence type="ECO:0000313" key="10">
    <source>
        <dbReference type="EMBL" id="MBA0611284.1"/>
    </source>
</evidence>
<keyword evidence="9" id="KW-0137">Centromere</keyword>
<dbReference type="InterPro" id="IPR007128">
    <property type="entry name" value="PMF1/Nnf1"/>
</dbReference>
<dbReference type="AlphaFoldDB" id="A0A7J8RBV4"/>
<evidence type="ECO:0000256" key="2">
    <source>
        <dbReference type="ARBA" id="ARBA00004629"/>
    </source>
</evidence>
<proteinExistence type="predicted"/>
<comment type="caution">
    <text evidence="10">The sequence shown here is derived from an EMBL/GenBank/DDBJ whole genome shotgun (WGS) entry which is preliminary data.</text>
</comment>